<dbReference type="EMBL" id="CP033897">
    <property type="protein sequence ID" value="AZA11577.1"/>
    <property type="molecule type" value="Genomic_DNA"/>
</dbReference>
<keyword evidence="1" id="KW-1133">Transmembrane helix</keyword>
<evidence type="ECO:0000256" key="1">
    <source>
        <dbReference type="SAM" id="Phobius"/>
    </source>
</evidence>
<feature type="transmembrane region" description="Helical" evidence="1">
    <location>
        <begin position="79"/>
        <end position="102"/>
    </location>
</feature>
<name>A0A3G6J0T4_9CORY</name>
<proteinExistence type="predicted"/>
<dbReference type="Proteomes" id="UP000271587">
    <property type="component" value="Chromosome"/>
</dbReference>
<evidence type="ECO:0000313" key="2">
    <source>
        <dbReference type="EMBL" id="AZA11577.1"/>
    </source>
</evidence>
<evidence type="ECO:0008006" key="4">
    <source>
        <dbReference type="Google" id="ProtNLM"/>
    </source>
</evidence>
<dbReference type="KEGG" id="cgk:CGERO_06385"/>
<organism evidence="2 3">
    <name type="scientific">Corynebacterium gerontici</name>
    <dbReference type="NCBI Taxonomy" id="2079234"/>
    <lineage>
        <taxon>Bacteria</taxon>
        <taxon>Bacillati</taxon>
        <taxon>Actinomycetota</taxon>
        <taxon>Actinomycetes</taxon>
        <taxon>Mycobacteriales</taxon>
        <taxon>Corynebacteriaceae</taxon>
        <taxon>Corynebacterium</taxon>
    </lineage>
</organism>
<keyword evidence="1" id="KW-0472">Membrane</keyword>
<accession>A0A3G6J0T4</accession>
<dbReference type="RefSeq" id="WP_123934272.1">
    <property type="nucleotide sequence ID" value="NZ_CP033897.1"/>
</dbReference>
<reference evidence="2 3" key="1">
    <citation type="submission" date="2018-11" db="EMBL/GenBank/DDBJ databases">
        <authorList>
            <person name="Kleinhagauer T."/>
            <person name="Glaeser S.P."/>
            <person name="Spergser J."/>
            <person name="Ruckert C."/>
            <person name="Kaempfer P."/>
            <person name="Busse H.-J."/>
        </authorList>
    </citation>
    <scope>NUCLEOTIDE SEQUENCE [LARGE SCALE GENOMIC DNA]</scope>
    <source>
        <strain evidence="2 3">W8</strain>
    </source>
</reference>
<dbReference type="AlphaFoldDB" id="A0A3G6J0T4"/>
<keyword evidence="1" id="KW-0812">Transmembrane</keyword>
<evidence type="ECO:0000313" key="3">
    <source>
        <dbReference type="Proteomes" id="UP000271587"/>
    </source>
</evidence>
<feature type="transmembrane region" description="Helical" evidence="1">
    <location>
        <begin position="29"/>
        <end position="58"/>
    </location>
</feature>
<protein>
    <recommendedName>
        <fullName evidence="4">DUF4190 domain-containing protein</fullName>
    </recommendedName>
</protein>
<sequence>MAQPPAPYPGEIDSQQHPELMGENKLAKWALWIAVAAGVSILLIGPFALIPALVALVLSIIALVKARKYPTPKHKRKGFAIGGLVLSIVVALISAAALYYALYSFAKCQDAPDDDAMRQCLEQEFTR</sequence>
<gene>
    <name evidence="2" type="ORF">CGERO_06385</name>
</gene>
<keyword evidence="3" id="KW-1185">Reference proteome</keyword>